<dbReference type="AlphaFoldDB" id="A0A1I0AT96"/>
<dbReference type="Proteomes" id="UP000242642">
    <property type="component" value="Unassembled WGS sequence"/>
</dbReference>
<keyword evidence="3" id="KW-1185">Reference proteome</keyword>
<dbReference type="SUPFAM" id="SSF47413">
    <property type="entry name" value="lambda repressor-like DNA-binding domains"/>
    <property type="match status" value="1"/>
</dbReference>
<dbReference type="EMBL" id="FOHV01000006">
    <property type="protein sequence ID" value="SES97621.1"/>
    <property type="molecule type" value="Genomic_DNA"/>
</dbReference>
<proteinExistence type="predicted"/>
<gene>
    <name evidence="2" type="ORF">SAMN02583745_01054</name>
</gene>
<accession>A0A1I0AT96</accession>
<dbReference type="SMART" id="SM00530">
    <property type="entry name" value="HTH_XRE"/>
    <property type="match status" value="1"/>
</dbReference>
<evidence type="ECO:0000259" key="1">
    <source>
        <dbReference type="PROSITE" id="PS50943"/>
    </source>
</evidence>
<dbReference type="Gene3D" id="1.10.260.40">
    <property type="entry name" value="lambda repressor-like DNA-binding domains"/>
    <property type="match status" value="1"/>
</dbReference>
<evidence type="ECO:0000313" key="3">
    <source>
        <dbReference type="Proteomes" id="UP000242642"/>
    </source>
</evidence>
<reference evidence="3" key="1">
    <citation type="submission" date="2016-10" db="EMBL/GenBank/DDBJ databases">
        <authorList>
            <person name="Varghese N."/>
            <person name="Submissions S."/>
        </authorList>
    </citation>
    <scope>NUCLEOTIDE SEQUENCE [LARGE SCALE GENOMIC DNA]</scope>
    <source>
        <strain evidence="3">DSM 18579</strain>
    </source>
</reference>
<dbReference type="InterPro" id="IPR010982">
    <property type="entry name" value="Lambda_DNA-bd_dom_sf"/>
</dbReference>
<dbReference type="PROSITE" id="PS50943">
    <property type="entry name" value="HTH_CROC1"/>
    <property type="match status" value="1"/>
</dbReference>
<dbReference type="OrthoDB" id="5891007at2"/>
<dbReference type="InterPro" id="IPR001387">
    <property type="entry name" value="Cro/C1-type_HTH"/>
</dbReference>
<name>A0A1I0AT96_9GAMM</name>
<dbReference type="STRING" id="1123402.SAMN02583745_01054"/>
<dbReference type="RefSeq" id="WP_093318374.1">
    <property type="nucleotide sequence ID" value="NZ_FOHV01000006.1"/>
</dbReference>
<evidence type="ECO:0000313" key="2">
    <source>
        <dbReference type="EMBL" id="SES97621.1"/>
    </source>
</evidence>
<dbReference type="Pfam" id="PF01381">
    <property type="entry name" value="HTH_3"/>
    <property type="match status" value="1"/>
</dbReference>
<dbReference type="CDD" id="cd00093">
    <property type="entry name" value="HTH_XRE"/>
    <property type="match status" value="1"/>
</dbReference>
<dbReference type="GO" id="GO:0003677">
    <property type="term" value="F:DNA binding"/>
    <property type="evidence" value="ECO:0007669"/>
    <property type="project" value="InterPro"/>
</dbReference>
<protein>
    <submittedName>
        <fullName evidence="2">HTH-type transcriptional regulator / antitoxin HipB</fullName>
    </submittedName>
</protein>
<organism evidence="2 3">
    <name type="scientific">Thorsellia anophelis DSM 18579</name>
    <dbReference type="NCBI Taxonomy" id="1123402"/>
    <lineage>
        <taxon>Bacteria</taxon>
        <taxon>Pseudomonadati</taxon>
        <taxon>Pseudomonadota</taxon>
        <taxon>Gammaproteobacteria</taxon>
        <taxon>Enterobacterales</taxon>
        <taxon>Thorselliaceae</taxon>
        <taxon>Thorsellia</taxon>
    </lineage>
</organism>
<sequence length="85" mass="9855">MKITNAKQLSNRMQDIRLSQGLSQEKIAKQIGLRQGTVSNFEKNPETTKLETFFKLLSVLELEIELKPRRPTKAEDSQGGWEHEW</sequence>
<feature type="domain" description="HTH cro/C1-type" evidence="1">
    <location>
        <begin position="13"/>
        <end position="67"/>
    </location>
</feature>